<feature type="region of interest" description="Disordered" evidence="1">
    <location>
        <begin position="139"/>
        <end position="164"/>
    </location>
</feature>
<dbReference type="AlphaFoldDB" id="A0A0L6VK53"/>
<protein>
    <submittedName>
        <fullName evidence="2">Uncharacterized protein</fullName>
    </submittedName>
</protein>
<proteinExistence type="predicted"/>
<evidence type="ECO:0000256" key="1">
    <source>
        <dbReference type="SAM" id="MobiDB-lite"/>
    </source>
</evidence>
<gene>
    <name evidence="2" type="ORF">VP01_1480g1</name>
</gene>
<dbReference type="Proteomes" id="UP000037035">
    <property type="component" value="Unassembled WGS sequence"/>
</dbReference>
<dbReference type="VEuPathDB" id="FungiDB:VP01_1480g1"/>
<organism evidence="2 3">
    <name type="scientific">Puccinia sorghi</name>
    <dbReference type="NCBI Taxonomy" id="27349"/>
    <lineage>
        <taxon>Eukaryota</taxon>
        <taxon>Fungi</taxon>
        <taxon>Dikarya</taxon>
        <taxon>Basidiomycota</taxon>
        <taxon>Pucciniomycotina</taxon>
        <taxon>Pucciniomycetes</taxon>
        <taxon>Pucciniales</taxon>
        <taxon>Pucciniaceae</taxon>
        <taxon>Puccinia</taxon>
    </lineage>
</organism>
<evidence type="ECO:0000313" key="3">
    <source>
        <dbReference type="Proteomes" id="UP000037035"/>
    </source>
</evidence>
<sequence>MSLLENSSSVSPFEPSRLQNIHRRRPVLKRARTPYCPSEDSKRRRTSPTGAFSRLSLSPTTARGPVGEDDHVCQEVAPPPSASNNWPSTSLTLRRRRSSLARITDESSWPPGESCKEARMKTGYLAYELEPNRIVIESLSDRSSSPCPSLSAEESSDPPPEEGVLHVSPELLRQLSARDRDHRPAHLFFNSHPLISSQLDQPPNHQQLVLYRKPLWPPPPPEEPQIIEIEPPESPPGPLDQPQIVEIEPLESPPPDLISSTPSDSMDID</sequence>
<evidence type="ECO:0000313" key="2">
    <source>
        <dbReference type="EMBL" id="KNZ60927.1"/>
    </source>
</evidence>
<dbReference type="OrthoDB" id="2507593at2759"/>
<feature type="compositionally biased region" description="Low complexity" evidence="1">
    <location>
        <begin position="139"/>
        <end position="153"/>
    </location>
</feature>
<keyword evidence="3" id="KW-1185">Reference proteome</keyword>
<feature type="region of interest" description="Disordered" evidence="1">
    <location>
        <begin position="1"/>
        <end position="71"/>
    </location>
</feature>
<feature type="compositionally biased region" description="Basic residues" evidence="1">
    <location>
        <begin position="20"/>
        <end position="32"/>
    </location>
</feature>
<feature type="compositionally biased region" description="Polar residues" evidence="1">
    <location>
        <begin position="47"/>
        <end position="61"/>
    </location>
</feature>
<feature type="region of interest" description="Disordered" evidence="1">
    <location>
        <begin position="212"/>
        <end position="269"/>
    </location>
</feature>
<accession>A0A0L6VK53</accession>
<name>A0A0L6VK53_9BASI</name>
<reference evidence="2 3" key="1">
    <citation type="submission" date="2015-08" db="EMBL/GenBank/DDBJ databases">
        <title>Next Generation Sequencing and Analysis of the Genome of Puccinia sorghi L Schw, the Causal Agent of Maize Common Rust.</title>
        <authorList>
            <person name="Rochi L."/>
            <person name="Burguener G."/>
            <person name="Darino M."/>
            <person name="Turjanski A."/>
            <person name="Kreff E."/>
            <person name="Dieguez M.J."/>
            <person name="Sacco F."/>
        </authorList>
    </citation>
    <scope>NUCLEOTIDE SEQUENCE [LARGE SCALE GENOMIC DNA]</scope>
    <source>
        <strain evidence="2 3">RO10H11247</strain>
    </source>
</reference>
<feature type="compositionally biased region" description="Polar residues" evidence="1">
    <location>
        <begin position="258"/>
        <end position="269"/>
    </location>
</feature>
<dbReference type="EMBL" id="LAVV01005342">
    <property type="protein sequence ID" value="KNZ60927.1"/>
    <property type="molecule type" value="Genomic_DNA"/>
</dbReference>
<feature type="compositionally biased region" description="Polar residues" evidence="1">
    <location>
        <begin position="1"/>
        <end position="11"/>
    </location>
</feature>
<comment type="caution">
    <text evidence="2">The sequence shown here is derived from an EMBL/GenBank/DDBJ whole genome shotgun (WGS) entry which is preliminary data.</text>
</comment>